<evidence type="ECO:0000313" key="1">
    <source>
        <dbReference type="EMBL" id="CAB5217826.1"/>
    </source>
</evidence>
<proteinExistence type="predicted"/>
<sequence length="71" mass="8389">MPTSTTTVDYYGIRLECEYDWDHYRAQTYWEPAEGGFECITKVMHHGEDIMELLSDIVIEGLETKIQERDE</sequence>
<accession>A0A6J7WJB2</accession>
<protein>
    <submittedName>
        <fullName evidence="1">Uncharacterized protein</fullName>
    </submittedName>
</protein>
<name>A0A6J7WJB2_9CAUD</name>
<dbReference type="EMBL" id="LR798256">
    <property type="protein sequence ID" value="CAB5217826.1"/>
    <property type="molecule type" value="Genomic_DNA"/>
</dbReference>
<reference evidence="1" key="1">
    <citation type="submission" date="2020-05" db="EMBL/GenBank/DDBJ databases">
        <authorList>
            <person name="Chiriac C."/>
            <person name="Salcher M."/>
            <person name="Ghai R."/>
            <person name="Kavagutti S V."/>
        </authorList>
    </citation>
    <scope>NUCLEOTIDE SEQUENCE</scope>
</reference>
<gene>
    <name evidence="1" type="ORF">UFOVP207_32</name>
</gene>
<organism evidence="1">
    <name type="scientific">uncultured Caudovirales phage</name>
    <dbReference type="NCBI Taxonomy" id="2100421"/>
    <lineage>
        <taxon>Viruses</taxon>
        <taxon>Duplodnaviria</taxon>
        <taxon>Heunggongvirae</taxon>
        <taxon>Uroviricota</taxon>
        <taxon>Caudoviricetes</taxon>
        <taxon>Peduoviridae</taxon>
        <taxon>Maltschvirus</taxon>
        <taxon>Maltschvirus maltsch</taxon>
    </lineage>
</organism>